<evidence type="ECO:0000313" key="3">
    <source>
        <dbReference type="Proteomes" id="UP001454036"/>
    </source>
</evidence>
<name>A0AAV3QHA8_LITER</name>
<dbReference type="Proteomes" id="UP001454036">
    <property type="component" value="Unassembled WGS sequence"/>
</dbReference>
<evidence type="ECO:0000259" key="1">
    <source>
        <dbReference type="Pfam" id="PF24964"/>
    </source>
</evidence>
<dbReference type="Pfam" id="PF24964">
    <property type="entry name" value="DUF7769"/>
    <property type="match status" value="1"/>
</dbReference>
<accession>A0AAV3QHA8</accession>
<dbReference type="EMBL" id="BAABME010004755">
    <property type="protein sequence ID" value="GAA0163465.1"/>
    <property type="molecule type" value="Genomic_DNA"/>
</dbReference>
<comment type="caution">
    <text evidence="2">The sequence shown here is derived from an EMBL/GenBank/DDBJ whole genome shotgun (WGS) entry which is preliminary data.</text>
</comment>
<feature type="domain" description="DUF7769" evidence="1">
    <location>
        <begin position="10"/>
        <end position="57"/>
    </location>
</feature>
<dbReference type="PANTHER" id="PTHR33889">
    <property type="entry name" value="OS04G0681850 PROTEIN"/>
    <property type="match status" value="1"/>
</dbReference>
<organism evidence="2 3">
    <name type="scientific">Lithospermum erythrorhizon</name>
    <name type="common">Purple gromwell</name>
    <name type="synonym">Lithospermum officinale var. erythrorhizon</name>
    <dbReference type="NCBI Taxonomy" id="34254"/>
    <lineage>
        <taxon>Eukaryota</taxon>
        <taxon>Viridiplantae</taxon>
        <taxon>Streptophyta</taxon>
        <taxon>Embryophyta</taxon>
        <taxon>Tracheophyta</taxon>
        <taxon>Spermatophyta</taxon>
        <taxon>Magnoliopsida</taxon>
        <taxon>eudicotyledons</taxon>
        <taxon>Gunneridae</taxon>
        <taxon>Pentapetalae</taxon>
        <taxon>asterids</taxon>
        <taxon>lamiids</taxon>
        <taxon>Boraginales</taxon>
        <taxon>Boraginaceae</taxon>
        <taxon>Boraginoideae</taxon>
        <taxon>Lithospermeae</taxon>
        <taxon>Lithospermum</taxon>
    </lineage>
</organism>
<proteinExistence type="predicted"/>
<reference evidence="2 3" key="1">
    <citation type="submission" date="2024-01" db="EMBL/GenBank/DDBJ databases">
        <title>The complete chloroplast genome sequence of Lithospermum erythrorhizon: insights into the phylogenetic relationship among Boraginaceae species and the maternal lineages of purple gromwells.</title>
        <authorList>
            <person name="Okada T."/>
            <person name="Watanabe K."/>
        </authorList>
    </citation>
    <scope>NUCLEOTIDE SEQUENCE [LARGE SCALE GENOMIC DNA]</scope>
</reference>
<gene>
    <name evidence="2" type="ORF">LIER_19323</name>
</gene>
<keyword evidence="3" id="KW-1185">Reference proteome</keyword>
<dbReference type="PANTHER" id="PTHR33889:SF1">
    <property type="entry name" value="OS03G0834800 PROTEIN"/>
    <property type="match status" value="1"/>
</dbReference>
<sequence>MQLNRKNKWLANEQQDIIYHSLLRISNKGKLKRIATTEVANIYKLKICQVQRIWEKKERKGTPLGEIQNTPKRGRKKFHVDVDRILEIPLKQRSTLESLSNALDDENYYLHPREEEPIRTIQSKNFIWKVMFFAAMARPRFDNEGK</sequence>
<dbReference type="InterPro" id="IPR056671">
    <property type="entry name" value="DUF7769"/>
</dbReference>
<dbReference type="AlphaFoldDB" id="A0AAV3QHA8"/>
<evidence type="ECO:0000313" key="2">
    <source>
        <dbReference type="EMBL" id="GAA0163465.1"/>
    </source>
</evidence>
<protein>
    <recommendedName>
        <fullName evidence="1">DUF7769 domain-containing protein</fullName>
    </recommendedName>
</protein>